<evidence type="ECO:0000313" key="2">
    <source>
        <dbReference type="EMBL" id="QDT75439.1"/>
    </source>
</evidence>
<accession>A0A517U486</accession>
<dbReference type="EMBL" id="CP036339">
    <property type="protein sequence ID" value="QDT75439.1"/>
    <property type="molecule type" value="Genomic_DNA"/>
</dbReference>
<dbReference type="OrthoDB" id="9789502at2"/>
<dbReference type="PANTHER" id="PTHR35400">
    <property type="entry name" value="SLR1083 PROTEIN"/>
    <property type="match status" value="1"/>
</dbReference>
<evidence type="ECO:0000313" key="3">
    <source>
        <dbReference type="Proteomes" id="UP000317909"/>
    </source>
</evidence>
<proteinExistence type="predicted"/>
<gene>
    <name evidence="2" type="ORF">I41_46490</name>
</gene>
<name>A0A517U486_9BACT</name>
<dbReference type="Proteomes" id="UP000317909">
    <property type="component" value="Chromosome"/>
</dbReference>
<dbReference type="InterPro" id="IPR012296">
    <property type="entry name" value="Nuclease_put_TT1808"/>
</dbReference>
<reference evidence="2 3" key="1">
    <citation type="submission" date="2019-02" db="EMBL/GenBank/DDBJ databases">
        <title>Deep-cultivation of Planctomycetes and their phenomic and genomic characterization uncovers novel biology.</title>
        <authorList>
            <person name="Wiegand S."/>
            <person name="Jogler M."/>
            <person name="Boedeker C."/>
            <person name="Pinto D."/>
            <person name="Vollmers J."/>
            <person name="Rivas-Marin E."/>
            <person name="Kohn T."/>
            <person name="Peeters S.H."/>
            <person name="Heuer A."/>
            <person name="Rast P."/>
            <person name="Oberbeckmann S."/>
            <person name="Bunk B."/>
            <person name="Jeske O."/>
            <person name="Meyerdierks A."/>
            <person name="Storesund J.E."/>
            <person name="Kallscheuer N."/>
            <person name="Luecker S."/>
            <person name="Lage O.M."/>
            <person name="Pohl T."/>
            <person name="Merkel B.J."/>
            <person name="Hornburger P."/>
            <person name="Mueller R.-W."/>
            <person name="Bruemmer F."/>
            <person name="Labrenz M."/>
            <person name="Spormann A.M."/>
            <person name="Op den Camp H."/>
            <person name="Overmann J."/>
            <person name="Amann R."/>
            <person name="Jetten M.S.M."/>
            <person name="Mascher T."/>
            <person name="Medema M.H."/>
            <person name="Devos D.P."/>
            <person name="Kaster A.-K."/>
            <person name="Ovreas L."/>
            <person name="Rohde M."/>
            <person name="Galperin M.Y."/>
            <person name="Jogler C."/>
        </authorList>
    </citation>
    <scope>NUCLEOTIDE SEQUENCE [LARGE SCALE GENOMIC DNA]</scope>
    <source>
        <strain evidence="2 3">I41</strain>
    </source>
</reference>
<sequence length="199" mass="21859">MSSAYSTFVGPPEVGTIRLPVAPLSTEQYLQMLKAGILESSGRVELIEGQITPMAPAGPEHNSSLIRLTRLFVSVLDRYELLIQGTVQIADGQVFEPDLALLELKSGGYRVTLPQPKEVRLVIESAASSLEKDRHVKLPRYAKAGIQEYWLVDLLGESVEVCRKPNCSTYADRRSYAGDQQISPLACPELSVRVGDIFA</sequence>
<protein>
    <recommendedName>
        <fullName evidence="1">Putative restriction endonuclease domain-containing protein</fullName>
    </recommendedName>
</protein>
<organism evidence="2 3">
    <name type="scientific">Lacipirellula limnantheis</name>
    <dbReference type="NCBI Taxonomy" id="2528024"/>
    <lineage>
        <taxon>Bacteria</taxon>
        <taxon>Pseudomonadati</taxon>
        <taxon>Planctomycetota</taxon>
        <taxon>Planctomycetia</taxon>
        <taxon>Pirellulales</taxon>
        <taxon>Lacipirellulaceae</taxon>
        <taxon>Lacipirellula</taxon>
    </lineage>
</organism>
<dbReference type="InterPro" id="IPR008538">
    <property type="entry name" value="Uma2"/>
</dbReference>
<feature type="domain" description="Putative restriction endonuclease" evidence="1">
    <location>
        <begin position="27"/>
        <end position="193"/>
    </location>
</feature>
<dbReference type="InterPro" id="IPR011335">
    <property type="entry name" value="Restrct_endonuc-II-like"/>
</dbReference>
<dbReference type="RefSeq" id="WP_145435094.1">
    <property type="nucleotide sequence ID" value="NZ_CP036339.1"/>
</dbReference>
<evidence type="ECO:0000259" key="1">
    <source>
        <dbReference type="Pfam" id="PF05685"/>
    </source>
</evidence>
<dbReference type="PANTHER" id="PTHR35400:SF1">
    <property type="entry name" value="SLR1083 PROTEIN"/>
    <property type="match status" value="1"/>
</dbReference>
<dbReference type="AlphaFoldDB" id="A0A517U486"/>
<dbReference type="Gene3D" id="3.90.1570.10">
    <property type="entry name" value="tt1808, chain A"/>
    <property type="match status" value="1"/>
</dbReference>
<dbReference type="CDD" id="cd06260">
    <property type="entry name" value="DUF820-like"/>
    <property type="match status" value="1"/>
</dbReference>
<keyword evidence="3" id="KW-1185">Reference proteome</keyword>
<dbReference type="KEGG" id="llh:I41_46490"/>
<dbReference type="Pfam" id="PF05685">
    <property type="entry name" value="Uma2"/>
    <property type="match status" value="1"/>
</dbReference>
<dbReference type="SUPFAM" id="SSF52980">
    <property type="entry name" value="Restriction endonuclease-like"/>
    <property type="match status" value="1"/>
</dbReference>